<evidence type="ECO:0000256" key="2">
    <source>
        <dbReference type="SAM" id="MobiDB-lite"/>
    </source>
</evidence>
<evidence type="ECO:0000259" key="4">
    <source>
        <dbReference type="PROSITE" id="PS50994"/>
    </source>
</evidence>
<accession>A0AAD4VB76</accession>
<feature type="compositionally biased region" description="Low complexity" evidence="2">
    <location>
        <begin position="178"/>
        <end position="200"/>
    </location>
</feature>
<dbReference type="PANTHER" id="PTHR47481:SF22">
    <property type="entry name" value="RETROTRANSPOSON GAG DOMAIN-CONTAINING PROTEIN"/>
    <property type="match status" value="1"/>
</dbReference>
<dbReference type="AlphaFoldDB" id="A0AAD4VB76"/>
<sequence>MASFLKIDGLLGMLTIRLNDDNFLKWSYQLESVLQGYDLFGHFDGSFVSPPKFAIVDEEGATSELTAAYKDWICTDKALLSLLIASFSDEALEDSIERFLLRLKHIRDQLRVAAVLIFDDDFVIAALNGLPPEYAIIKTVLTARDSPITLKDFHAQLLAAEQTAETRIVHHSGLYAANSSSSAQPSSVASGQGLLPTPSYSLPPPSRGFSSGRGRFTGCRNQQSLFRSSGFRGAPSSNFGGSGSYKVVPECQICSKRGHTAVNCYFRNAPSSDASSPVVECQICGKRGHAALDCYHRSNYAFQGQAPPSSLTAMTAQSSYSPKQVWIIDTGASHHMVGNASHLHNITSCDVTTNVTVGNGEGLEILNLETISISCANTRSLSLPSVFHVPKLKANLLSVHQLCKDNNCLITFDAFGFCIQDKLTKKIVLQGKSNQGLYHIPLATSSVLNRASCFSSAPVAYLGQQIKSSLWHKSTQFGAHLQYFKNDGGGEFNSSQFASFLASKGIIHQLSCPSTPQQNGLAERKNRHVIETALTLLVPANLPGQFWYHAVAHAAYLINFMPRLLLEISLLVKRYLTSLHLFSI</sequence>
<dbReference type="SUPFAM" id="SSF57756">
    <property type="entry name" value="Retrovirus zinc finger-like domains"/>
    <property type="match status" value="1"/>
</dbReference>
<dbReference type="InterPro" id="IPR001584">
    <property type="entry name" value="Integrase_cat-core"/>
</dbReference>
<evidence type="ECO:0000313" key="6">
    <source>
        <dbReference type="Proteomes" id="UP001054821"/>
    </source>
</evidence>
<dbReference type="GO" id="GO:0003676">
    <property type="term" value="F:nucleic acid binding"/>
    <property type="evidence" value="ECO:0007669"/>
    <property type="project" value="InterPro"/>
</dbReference>
<feature type="region of interest" description="Disordered" evidence="2">
    <location>
        <begin position="178"/>
        <end position="214"/>
    </location>
</feature>
<protein>
    <recommendedName>
        <fullName evidence="7">Integrase catalytic domain-containing protein</fullName>
    </recommendedName>
</protein>
<evidence type="ECO:0000259" key="3">
    <source>
        <dbReference type="PROSITE" id="PS50158"/>
    </source>
</evidence>
<name>A0AAD4VB76_PRUDU</name>
<dbReference type="InterPro" id="IPR036397">
    <property type="entry name" value="RNaseH_sf"/>
</dbReference>
<gene>
    <name evidence="5" type="ORF">L3X38_030897</name>
</gene>
<dbReference type="InterPro" id="IPR012337">
    <property type="entry name" value="RNaseH-like_sf"/>
</dbReference>
<evidence type="ECO:0000256" key="1">
    <source>
        <dbReference type="PROSITE-ProRule" id="PRU00047"/>
    </source>
</evidence>
<dbReference type="SUPFAM" id="SSF53098">
    <property type="entry name" value="Ribonuclease H-like"/>
    <property type="match status" value="1"/>
</dbReference>
<dbReference type="PROSITE" id="PS50158">
    <property type="entry name" value="ZF_CCHC"/>
    <property type="match status" value="1"/>
</dbReference>
<dbReference type="PANTHER" id="PTHR47481">
    <property type="match status" value="1"/>
</dbReference>
<organism evidence="5 6">
    <name type="scientific">Prunus dulcis</name>
    <name type="common">Almond</name>
    <name type="synonym">Amygdalus dulcis</name>
    <dbReference type="NCBI Taxonomy" id="3755"/>
    <lineage>
        <taxon>Eukaryota</taxon>
        <taxon>Viridiplantae</taxon>
        <taxon>Streptophyta</taxon>
        <taxon>Embryophyta</taxon>
        <taxon>Tracheophyta</taxon>
        <taxon>Spermatophyta</taxon>
        <taxon>Magnoliopsida</taxon>
        <taxon>eudicotyledons</taxon>
        <taxon>Gunneridae</taxon>
        <taxon>Pentapetalae</taxon>
        <taxon>rosids</taxon>
        <taxon>fabids</taxon>
        <taxon>Rosales</taxon>
        <taxon>Rosaceae</taxon>
        <taxon>Amygdaloideae</taxon>
        <taxon>Amygdaleae</taxon>
        <taxon>Prunus</taxon>
    </lineage>
</organism>
<reference evidence="5 6" key="1">
    <citation type="journal article" date="2022" name="G3 (Bethesda)">
        <title>Whole-genome sequence and methylome profiling of the almond [Prunus dulcis (Mill.) D.A. Webb] cultivar 'Nonpareil'.</title>
        <authorList>
            <person name="D'Amico-Willman K.M."/>
            <person name="Ouma W.Z."/>
            <person name="Meulia T."/>
            <person name="Sideli G.M."/>
            <person name="Gradziel T.M."/>
            <person name="Fresnedo-Ramirez J."/>
        </authorList>
    </citation>
    <scope>NUCLEOTIDE SEQUENCE [LARGE SCALE GENOMIC DNA]</scope>
    <source>
        <strain evidence="5">Clone GOH B32 T37-40</strain>
    </source>
</reference>
<dbReference type="InterPro" id="IPR036875">
    <property type="entry name" value="Znf_CCHC_sf"/>
</dbReference>
<dbReference type="EMBL" id="JAJFAZ020000006">
    <property type="protein sequence ID" value="KAI5321825.1"/>
    <property type="molecule type" value="Genomic_DNA"/>
</dbReference>
<keyword evidence="1" id="KW-0863">Zinc-finger</keyword>
<keyword evidence="6" id="KW-1185">Reference proteome</keyword>
<dbReference type="GO" id="GO:0008270">
    <property type="term" value="F:zinc ion binding"/>
    <property type="evidence" value="ECO:0007669"/>
    <property type="project" value="UniProtKB-KW"/>
</dbReference>
<dbReference type="InterPro" id="IPR001878">
    <property type="entry name" value="Znf_CCHC"/>
</dbReference>
<dbReference type="PROSITE" id="PS50994">
    <property type="entry name" value="INTEGRASE"/>
    <property type="match status" value="1"/>
</dbReference>
<dbReference type="Proteomes" id="UP001054821">
    <property type="component" value="Chromosome 6"/>
</dbReference>
<comment type="caution">
    <text evidence="5">The sequence shown here is derived from an EMBL/GenBank/DDBJ whole genome shotgun (WGS) entry which is preliminary data.</text>
</comment>
<keyword evidence="1" id="KW-0479">Metal-binding</keyword>
<dbReference type="GO" id="GO:0015074">
    <property type="term" value="P:DNA integration"/>
    <property type="evidence" value="ECO:0007669"/>
    <property type="project" value="InterPro"/>
</dbReference>
<dbReference type="Gene3D" id="4.10.60.10">
    <property type="entry name" value="Zinc finger, CCHC-type"/>
    <property type="match status" value="1"/>
</dbReference>
<keyword evidence="1" id="KW-0862">Zinc</keyword>
<feature type="domain" description="Integrase catalytic" evidence="4">
    <location>
        <begin position="484"/>
        <end position="579"/>
    </location>
</feature>
<dbReference type="InterPro" id="IPR054722">
    <property type="entry name" value="PolX-like_BBD"/>
</dbReference>
<evidence type="ECO:0008006" key="7">
    <source>
        <dbReference type="Google" id="ProtNLM"/>
    </source>
</evidence>
<proteinExistence type="predicted"/>
<evidence type="ECO:0000313" key="5">
    <source>
        <dbReference type="EMBL" id="KAI5321825.1"/>
    </source>
</evidence>
<dbReference type="Pfam" id="PF22936">
    <property type="entry name" value="Pol_BBD"/>
    <property type="match status" value="1"/>
</dbReference>
<dbReference type="SMART" id="SM00343">
    <property type="entry name" value="ZnF_C2HC"/>
    <property type="match status" value="2"/>
</dbReference>
<dbReference type="Gene3D" id="3.30.420.10">
    <property type="entry name" value="Ribonuclease H-like superfamily/Ribonuclease H"/>
    <property type="match status" value="1"/>
</dbReference>
<feature type="domain" description="CCHC-type" evidence="3">
    <location>
        <begin position="281"/>
        <end position="294"/>
    </location>
</feature>